<evidence type="ECO:0000313" key="13">
    <source>
        <dbReference type="EMBL" id="PZP56589.1"/>
    </source>
</evidence>
<keyword evidence="4" id="KW-0997">Cell inner membrane</keyword>
<accession>A0A2W5HSH5</accession>
<proteinExistence type="inferred from homology"/>
<organism evidence="13 14">
    <name type="scientific">Micavibrio aeruginosavorus</name>
    <dbReference type="NCBI Taxonomy" id="349221"/>
    <lineage>
        <taxon>Bacteria</taxon>
        <taxon>Pseudomonadati</taxon>
        <taxon>Bdellovibrionota</taxon>
        <taxon>Bdellovibrionia</taxon>
        <taxon>Bdellovibrionales</taxon>
        <taxon>Pseudobdellovibrionaceae</taxon>
        <taxon>Micavibrio</taxon>
    </lineage>
</organism>
<keyword evidence="5" id="KW-0812">Transmembrane</keyword>
<gene>
    <name evidence="13" type="ORF">DI586_03265</name>
</gene>
<dbReference type="Pfam" id="PF03280">
    <property type="entry name" value="Lipase_chap"/>
    <property type="match status" value="1"/>
</dbReference>
<evidence type="ECO:0000256" key="7">
    <source>
        <dbReference type="ARBA" id="ARBA00022989"/>
    </source>
</evidence>
<name>A0A2W5HSH5_9BACT</name>
<dbReference type="GO" id="GO:0006457">
    <property type="term" value="P:protein folding"/>
    <property type="evidence" value="ECO:0007669"/>
    <property type="project" value="InterPro"/>
</dbReference>
<evidence type="ECO:0000256" key="6">
    <source>
        <dbReference type="ARBA" id="ARBA00022963"/>
    </source>
</evidence>
<evidence type="ECO:0000256" key="9">
    <source>
        <dbReference type="ARBA" id="ARBA00023136"/>
    </source>
</evidence>
<keyword evidence="9" id="KW-0472">Membrane</keyword>
<dbReference type="GO" id="GO:0005886">
    <property type="term" value="C:plasma membrane"/>
    <property type="evidence" value="ECO:0007669"/>
    <property type="project" value="UniProtKB-SubCell"/>
</dbReference>
<dbReference type="EMBL" id="QFOT01000021">
    <property type="protein sequence ID" value="PZP56589.1"/>
    <property type="molecule type" value="Genomic_DNA"/>
</dbReference>
<dbReference type="InterPro" id="IPR004961">
    <property type="entry name" value="Lipase_chaperone"/>
</dbReference>
<dbReference type="AlphaFoldDB" id="A0A2W5HSH5"/>
<comment type="similarity">
    <text evidence="2">Belongs to the lipase chaperone family.</text>
</comment>
<keyword evidence="3" id="KW-1003">Cell membrane</keyword>
<evidence type="ECO:0000256" key="8">
    <source>
        <dbReference type="ARBA" id="ARBA00023098"/>
    </source>
</evidence>
<evidence type="ECO:0000256" key="10">
    <source>
        <dbReference type="ARBA" id="ARBA00023186"/>
    </source>
</evidence>
<reference evidence="13 14" key="1">
    <citation type="submission" date="2017-08" db="EMBL/GenBank/DDBJ databases">
        <title>Infants hospitalized years apart are colonized by the same room-sourced microbial strains.</title>
        <authorList>
            <person name="Brooks B."/>
            <person name="Olm M.R."/>
            <person name="Firek B.A."/>
            <person name="Baker R."/>
            <person name="Thomas B.C."/>
            <person name="Morowitz M.J."/>
            <person name="Banfield J.F."/>
        </authorList>
    </citation>
    <scope>NUCLEOTIDE SEQUENCE [LARGE SCALE GENOMIC DNA]</scope>
    <source>
        <strain evidence="13">S2_006_000_R2_64</strain>
    </source>
</reference>
<keyword evidence="6" id="KW-0442">Lipid degradation</keyword>
<evidence type="ECO:0000256" key="12">
    <source>
        <dbReference type="ARBA" id="ARBA00031542"/>
    </source>
</evidence>
<evidence type="ECO:0000256" key="2">
    <source>
        <dbReference type="ARBA" id="ARBA00010358"/>
    </source>
</evidence>
<comment type="caution">
    <text evidence="13">The sequence shown here is derived from an EMBL/GenBank/DDBJ whole genome shotgun (WGS) entry which is preliminary data.</text>
</comment>
<evidence type="ECO:0000256" key="5">
    <source>
        <dbReference type="ARBA" id="ARBA00022692"/>
    </source>
</evidence>
<feature type="non-terminal residue" evidence="13">
    <location>
        <position position="79"/>
    </location>
</feature>
<evidence type="ECO:0000313" key="14">
    <source>
        <dbReference type="Proteomes" id="UP000249739"/>
    </source>
</evidence>
<evidence type="ECO:0000256" key="11">
    <source>
        <dbReference type="ARBA" id="ARBA00030948"/>
    </source>
</evidence>
<evidence type="ECO:0000256" key="4">
    <source>
        <dbReference type="ARBA" id="ARBA00022519"/>
    </source>
</evidence>
<keyword evidence="8" id="KW-0443">Lipid metabolism</keyword>
<comment type="subcellular location">
    <subcellularLocation>
        <location evidence="1">Cell inner membrane</location>
        <topology evidence="1">Single-pass membrane protein</topology>
        <orientation evidence="1">Periplasmic side</orientation>
    </subcellularLocation>
</comment>
<keyword evidence="7" id="KW-1133">Transmembrane helix</keyword>
<dbReference type="GO" id="GO:0051082">
    <property type="term" value="F:unfolded protein binding"/>
    <property type="evidence" value="ECO:0007669"/>
    <property type="project" value="InterPro"/>
</dbReference>
<dbReference type="GO" id="GO:0016042">
    <property type="term" value="P:lipid catabolic process"/>
    <property type="evidence" value="ECO:0007669"/>
    <property type="project" value="UniProtKB-KW"/>
</dbReference>
<sequence>MLIGLNTQKKLPEALSESADVFSVTTQDFEARGVDDRTRYQLRSTTYGTDAAQALARLDHEERAWNQKLDDYAAAKAQA</sequence>
<evidence type="ECO:0000256" key="3">
    <source>
        <dbReference type="ARBA" id="ARBA00022475"/>
    </source>
</evidence>
<keyword evidence="10" id="KW-0143">Chaperone</keyword>
<evidence type="ECO:0000256" key="1">
    <source>
        <dbReference type="ARBA" id="ARBA00004383"/>
    </source>
</evidence>
<dbReference type="SUPFAM" id="SSF158855">
    <property type="entry name" value="Lipase chaperone-like"/>
    <property type="match status" value="1"/>
</dbReference>
<dbReference type="Proteomes" id="UP000249739">
    <property type="component" value="Unassembled WGS sequence"/>
</dbReference>
<protein>
    <recommendedName>
        <fullName evidence="11">Lipase helper protein</fullName>
    </recommendedName>
    <alternativeName>
        <fullName evidence="12">Lipase modulator</fullName>
    </alternativeName>
</protein>